<keyword evidence="4 7" id="KW-0238">DNA-binding</keyword>
<dbReference type="EMBL" id="MEVT01000011">
    <property type="protein sequence ID" value="OGC62928.1"/>
    <property type="molecule type" value="Genomic_DNA"/>
</dbReference>
<dbReference type="Proteomes" id="UP000176614">
    <property type="component" value="Unassembled WGS sequence"/>
</dbReference>
<dbReference type="InterPro" id="IPR011006">
    <property type="entry name" value="CheY-like_superfamily"/>
</dbReference>
<dbReference type="Gene3D" id="1.10.10.10">
    <property type="entry name" value="Winged helix-like DNA-binding domain superfamily/Winged helix DNA-binding domain"/>
    <property type="match status" value="1"/>
</dbReference>
<dbReference type="InterPro" id="IPR036388">
    <property type="entry name" value="WH-like_DNA-bd_sf"/>
</dbReference>
<name>A0A1F4W0Y1_UNCKA</name>
<evidence type="ECO:0000256" key="5">
    <source>
        <dbReference type="ARBA" id="ARBA00023163"/>
    </source>
</evidence>
<dbReference type="Pfam" id="PF00072">
    <property type="entry name" value="Response_reg"/>
    <property type="match status" value="1"/>
</dbReference>
<keyword evidence="2" id="KW-0902">Two-component regulatory system</keyword>
<dbReference type="GO" id="GO:0000156">
    <property type="term" value="F:phosphorelay response regulator activity"/>
    <property type="evidence" value="ECO:0007669"/>
    <property type="project" value="TreeGrafter"/>
</dbReference>
<dbReference type="PANTHER" id="PTHR48111:SF22">
    <property type="entry name" value="REGULATOR OF RPOS"/>
    <property type="match status" value="1"/>
</dbReference>
<evidence type="ECO:0000256" key="6">
    <source>
        <dbReference type="PROSITE-ProRule" id="PRU00169"/>
    </source>
</evidence>
<evidence type="ECO:0000256" key="4">
    <source>
        <dbReference type="ARBA" id="ARBA00023125"/>
    </source>
</evidence>
<evidence type="ECO:0000256" key="2">
    <source>
        <dbReference type="ARBA" id="ARBA00023012"/>
    </source>
</evidence>
<evidence type="ECO:0000313" key="11">
    <source>
        <dbReference type="Proteomes" id="UP000176614"/>
    </source>
</evidence>
<feature type="DNA-binding region" description="OmpR/PhoB-type" evidence="7">
    <location>
        <begin position="122"/>
        <end position="189"/>
    </location>
</feature>
<evidence type="ECO:0000259" key="8">
    <source>
        <dbReference type="PROSITE" id="PS50110"/>
    </source>
</evidence>
<dbReference type="InterPro" id="IPR039420">
    <property type="entry name" value="WalR-like"/>
</dbReference>
<dbReference type="AlphaFoldDB" id="A0A1F4W0Y1"/>
<dbReference type="SUPFAM" id="SSF46894">
    <property type="entry name" value="C-terminal effector domain of the bipartite response regulators"/>
    <property type="match status" value="1"/>
</dbReference>
<dbReference type="GO" id="GO:0005829">
    <property type="term" value="C:cytosol"/>
    <property type="evidence" value="ECO:0007669"/>
    <property type="project" value="TreeGrafter"/>
</dbReference>
<evidence type="ECO:0000256" key="7">
    <source>
        <dbReference type="PROSITE-ProRule" id="PRU01091"/>
    </source>
</evidence>
<gene>
    <name evidence="10" type="ORF">A2264_03555</name>
</gene>
<dbReference type="PROSITE" id="PS50110">
    <property type="entry name" value="RESPONSE_REGULATORY"/>
    <property type="match status" value="1"/>
</dbReference>
<proteinExistence type="predicted"/>
<dbReference type="CDD" id="cd00383">
    <property type="entry name" value="trans_reg_C"/>
    <property type="match status" value="1"/>
</dbReference>
<dbReference type="GO" id="GO:0032993">
    <property type="term" value="C:protein-DNA complex"/>
    <property type="evidence" value="ECO:0007669"/>
    <property type="project" value="TreeGrafter"/>
</dbReference>
<evidence type="ECO:0000313" key="10">
    <source>
        <dbReference type="EMBL" id="OGC62928.1"/>
    </source>
</evidence>
<dbReference type="InterPro" id="IPR001789">
    <property type="entry name" value="Sig_transdc_resp-reg_receiver"/>
</dbReference>
<dbReference type="InterPro" id="IPR016032">
    <property type="entry name" value="Sig_transdc_resp-reg_C-effctor"/>
</dbReference>
<evidence type="ECO:0008006" key="12">
    <source>
        <dbReference type="Google" id="ProtNLM"/>
    </source>
</evidence>
<organism evidence="10 11">
    <name type="scientific">candidate division WWE3 bacterium RIFOXYA2_FULL_46_9</name>
    <dbReference type="NCBI Taxonomy" id="1802636"/>
    <lineage>
        <taxon>Bacteria</taxon>
        <taxon>Katanobacteria</taxon>
    </lineage>
</organism>
<dbReference type="GO" id="GO:0000976">
    <property type="term" value="F:transcription cis-regulatory region binding"/>
    <property type="evidence" value="ECO:0007669"/>
    <property type="project" value="TreeGrafter"/>
</dbReference>
<comment type="caution">
    <text evidence="6">Lacks conserved residue(s) required for the propagation of feature annotation.</text>
</comment>
<dbReference type="InterPro" id="IPR001867">
    <property type="entry name" value="OmpR/PhoB-type_DNA-bd"/>
</dbReference>
<reference evidence="10 11" key="1">
    <citation type="journal article" date="2016" name="Nat. Commun.">
        <title>Thousands of microbial genomes shed light on interconnected biogeochemical processes in an aquifer system.</title>
        <authorList>
            <person name="Anantharaman K."/>
            <person name="Brown C.T."/>
            <person name="Hug L.A."/>
            <person name="Sharon I."/>
            <person name="Castelle C.J."/>
            <person name="Probst A.J."/>
            <person name="Thomas B.C."/>
            <person name="Singh A."/>
            <person name="Wilkins M.J."/>
            <person name="Karaoz U."/>
            <person name="Brodie E.L."/>
            <person name="Williams K.H."/>
            <person name="Hubbard S.S."/>
            <person name="Banfield J.F."/>
        </authorList>
    </citation>
    <scope>NUCLEOTIDE SEQUENCE [LARGE SCALE GENOMIC DNA]</scope>
</reference>
<feature type="domain" description="OmpR/PhoB-type" evidence="9">
    <location>
        <begin position="122"/>
        <end position="189"/>
    </location>
</feature>
<dbReference type="SUPFAM" id="SSF52172">
    <property type="entry name" value="CheY-like"/>
    <property type="match status" value="1"/>
</dbReference>
<dbReference type="Pfam" id="PF00486">
    <property type="entry name" value="Trans_reg_C"/>
    <property type="match status" value="1"/>
</dbReference>
<keyword evidence="1" id="KW-0597">Phosphoprotein</keyword>
<comment type="caution">
    <text evidence="10">The sequence shown here is derived from an EMBL/GenBank/DDBJ whole genome shotgun (WGS) entry which is preliminary data.</text>
</comment>
<evidence type="ECO:0000259" key="9">
    <source>
        <dbReference type="PROSITE" id="PS51755"/>
    </source>
</evidence>
<keyword evidence="3" id="KW-0805">Transcription regulation</keyword>
<feature type="non-terminal residue" evidence="10">
    <location>
        <position position="189"/>
    </location>
</feature>
<accession>A0A1F4W0Y1</accession>
<dbReference type="Gene3D" id="3.40.50.2300">
    <property type="match status" value="1"/>
</dbReference>
<dbReference type="SMART" id="SM00448">
    <property type="entry name" value="REC"/>
    <property type="match status" value="1"/>
</dbReference>
<evidence type="ECO:0000256" key="3">
    <source>
        <dbReference type="ARBA" id="ARBA00023015"/>
    </source>
</evidence>
<feature type="domain" description="Response regulatory" evidence="8">
    <location>
        <begin position="2"/>
        <end position="113"/>
    </location>
</feature>
<sequence>MRILLINDDANFMHSIIPAMSEEYVVDIAMSGDEGTQMSLVNDYDIYLVSDYLQDMSGSEICRSVRQNKSGAPIVVVGKSSNGLVDCLSSGADYVCNFSTDPQLLKAQINAMIRTRHLLSNKEIVRFGPFTANLIDRVVKRGRTELALTRREYDVLIYLILNKGKIISKEELLEHVWNQGIYVFSNTVE</sequence>
<protein>
    <recommendedName>
        <fullName evidence="12">Response regulatory domain-containing protein</fullName>
    </recommendedName>
</protein>
<evidence type="ECO:0000256" key="1">
    <source>
        <dbReference type="ARBA" id="ARBA00022553"/>
    </source>
</evidence>
<keyword evidence="5" id="KW-0804">Transcription</keyword>
<dbReference type="PANTHER" id="PTHR48111">
    <property type="entry name" value="REGULATOR OF RPOS"/>
    <property type="match status" value="1"/>
</dbReference>
<dbReference type="PROSITE" id="PS51755">
    <property type="entry name" value="OMPR_PHOB"/>
    <property type="match status" value="1"/>
</dbReference>
<dbReference type="GO" id="GO:0006355">
    <property type="term" value="P:regulation of DNA-templated transcription"/>
    <property type="evidence" value="ECO:0007669"/>
    <property type="project" value="InterPro"/>
</dbReference>